<dbReference type="EMBL" id="CP018906">
    <property type="protein sequence ID" value="AQW21256.1"/>
    <property type="molecule type" value="Genomic_DNA"/>
</dbReference>
<dbReference type="InterPro" id="IPR029058">
    <property type="entry name" value="AB_hydrolase_fold"/>
</dbReference>
<dbReference type="OrthoDB" id="9815425at2"/>
<accession>A0A1S6QI25</accession>
<dbReference type="RefSeq" id="WP_035166675.1">
    <property type="nucleotide sequence ID" value="NZ_CP018906.1"/>
</dbReference>
<dbReference type="Proteomes" id="UP000030361">
    <property type="component" value="Chromosome"/>
</dbReference>
<evidence type="ECO:0000313" key="4">
    <source>
        <dbReference type="Proteomes" id="UP000030361"/>
    </source>
</evidence>
<dbReference type="Pfam" id="PF20434">
    <property type="entry name" value="BD-FAE"/>
    <property type="match status" value="1"/>
</dbReference>
<gene>
    <name evidence="3" type="ORF">PL11_004600</name>
</gene>
<dbReference type="AlphaFoldDB" id="A0A1S6QI25"/>
<evidence type="ECO:0000256" key="1">
    <source>
        <dbReference type="ARBA" id="ARBA00022801"/>
    </source>
</evidence>
<dbReference type="InterPro" id="IPR049492">
    <property type="entry name" value="BD-FAE-like_dom"/>
</dbReference>
<dbReference type="eggNOG" id="COG0657">
    <property type="taxonomic scope" value="Bacteria"/>
</dbReference>
<name>A0A1S6QI25_9LACO</name>
<dbReference type="InterPro" id="IPR050300">
    <property type="entry name" value="GDXG_lipolytic_enzyme"/>
</dbReference>
<proteinExistence type="predicted"/>
<organism evidence="3 4">
    <name type="scientific">Lentilactobacillus curieae</name>
    <dbReference type="NCBI Taxonomy" id="1138822"/>
    <lineage>
        <taxon>Bacteria</taxon>
        <taxon>Bacillati</taxon>
        <taxon>Bacillota</taxon>
        <taxon>Bacilli</taxon>
        <taxon>Lactobacillales</taxon>
        <taxon>Lactobacillaceae</taxon>
        <taxon>Lentilactobacillus</taxon>
    </lineage>
</organism>
<dbReference type="Gene3D" id="3.40.50.1820">
    <property type="entry name" value="alpha/beta hydrolase"/>
    <property type="match status" value="1"/>
</dbReference>
<dbReference type="GO" id="GO:0016787">
    <property type="term" value="F:hydrolase activity"/>
    <property type="evidence" value="ECO:0007669"/>
    <property type="project" value="UniProtKB-KW"/>
</dbReference>
<reference evidence="3 4" key="1">
    <citation type="journal article" date="2015" name="Genome Announc.">
        <title>Genome Sequence of Lactobacillus curieae CCTCC M 2011381T, a Novel Producer of Gamma-aminobutyric Acid.</title>
        <authorList>
            <person name="Wang Y."/>
            <person name="Wang Y."/>
            <person name="Lang C."/>
            <person name="Wei D."/>
            <person name="Xu P."/>
            <person name="Xie J."/>
        </authorList>
    </citation>
    <scope>NUCLEOTIDE SEQUENCE [LARGE SCALE GENOMIC DNA]</scope>
    <source>
        <strain evidence="3 4">CCTCC M 2011381</strain>
    </source>
</reference>
<dbReference type="KEGG" id="lcu:PL11_004600"/>
<dbReference type="SUPFAM" id="SSF53474">
    <property type="entry name" value="alpha/beta-Hydrolases"/>
    <property type="match status" value="1"/>
</dbReference>
<protein>
    <recommendedName>
        <fullName evidence="2">BD-FAE-like domain-containing protein</fullName>
    </recommendedName>
</protein>
<dbReference type="PANTHER" id="PTHR48081">
    <property type="entry name" value="AB HYDROLASE SUPERFAMILY PROTEIN C4A8.06C"/>
    <property type="match status" value="1"/>
</dbReference>
<keyword evidence="1" id="KW-0378">Hydrolase</keyword>
<keyword evidence="4" id="KW-1185">Reference proteome</keyword>
<evidence type="ECO:0000259" key="2">
    <source>
        <dbReference type="Pfam" id="PF20434"/>
    </source>
</evidence>
<sequence length="265" mass="29887">MTEIKTELDITYDQYNNLKVDIYHPTSSTDSNQRAVIAIHGGGWYQGDKHKEADWAKYFAEHGYTVFVPNYRLAPDSIFPAAIDDMLQLYDWIGKSEYEFDRKKIGAIGMSAGGNLAIELAIRKHIPIASWSGIIDIEKWIAENQDVKPSNSNAPDPNTPSDQIDQTGLDNGYYKWFILNYVKGDPVLLKKASPIYRIDSQTGPMFLANSLNELVPMSGMMDIFNQLNSFNIPSTLLTLTGSRHGKAYLDDAIQPTLTFFDKYLN</sequence>
<evidence type="ECO:0000313" key="3">
    <source>
        <dbReference type="EMBL" id="AQW21256.1"/>
    </source>
</evidence>
<feature type="domain" description="BD-FAE-like" evidence="2">
    <location>
        <begin position="21"/>
        <end position="216"/>
    </location>
</feature>